<organism evidence="1 2">
    <name type="scientific">Nicotiana tabacum</name>
    <name type="common">Common tobacco</name>
    <dbReference type="NCBI Taxonomy" id="4097"/>
    <lineage>
        <taxon>Eukaryota</taxon>
        <taxon>Viridiplantae</taxon>
        <taxon>Streptophyta</taxon>
        <taxon>Embryophyta</taxon>
        <taxon>Tracheophyta</taxon>
        <taxon>Spermatophyta</taxon>
        <taxon>Magnoliopsida</taxon>
        <taxon>eudicotyledons</taxon>
        <taxon>Gunneridae</taxon>
        <taxon>Pentapetalae</taxon>
        <taxon>asterids</taxon>
        <taxon>lamiids</taxon>
        <taxon>Solanales</taxon>
        <taxon>Solanaceae</taxon>
        <taxon>Nicotianoideae</taxon>
        <taxon>Nicotianeae</taxon>
        <taxon>Nicotiana</taxon>
    </lineage>
</organism>
<accession>A0AC58U2F9</accession>
<gene>
    <name evidence="2" type="primary">LOC142178233</name>
</gene>
<proteinExistence type="predicted"/>
<reference evidence="2" key="2">
    <citation type="submission" date="2025-08" db="UniProtKB">
        <authorList>
            <consortium name="RefSeq"/>
        </authorList>
    </citation>
    <scope>IDENTIFICATION</scope>
    <source>
        <tissue evidence="2">Leaf</tissue>
    </source>
</reference>
<sequence length="230" mass="25820">MKAVPYASVVGSLMYAMLCTRPDICFVVGVVSRFQSNLGREHWTAVKHIIKYLKMTRDYMLVYHSDALMPIGYIDSDFQSDRDSRKFTSKNVFTLGGGAISWRSIKQTCVTDSTMEAKYVAASEAAKEVVWLGNFLRELGVVSSIQAPITLYYDNSGAVANSKEPRSHKRAKQIEHKYHLIREIVQRGNVVIAKIASENNLADPFTKSLPQKTFDRNVDGMSVRIVNACL</sequence>
<dbReference type="Proteomes" id="UP000790787">
    <property type="component" value="Chromosome 24"/>
</dbReference>
<evidence type="ECO:0000313" key="2">
    <source>
        <dbReference type="RefSeq" id="XP_075103659.1"/>
    </source>
</evidence>
<dbReference type="RefSeq" id="XP_075103659.1">
    <property type="nucleotide sequence ID" value="XM_075247558.1"/>
</dbReference>
<name>A0AC58U2F9_TOBAC</name>
<reference evidence="1" key="1">
    <citation type="journal article" date="2014" name="Nat. Commun.">
        <title>The tobacco genome sequence and its comparison with those of tomato and potato.</title>
        <authorList>
            <person name="Sierro N."/>
            <person name="Battey J.N."/>
            <person name="Ouadi S."/>
            <person name="Bakaher N."/>
            <person name="Bovet L."/>
            <person name="Willig A."/>
            <person name="Goepfert S."/>
            <person name="Peitsch M.C."/>
            <person name="Ivanov N.V."/>
        </authorList>
    </citation>
    <scope>NUCLEOTIDE SEQUENCE [LARGE SCALE GENOMIC DNA]</scope>
</reference>
<keyword evidence="1" id="KW-1185">Reference proteome</keyword>
<protein>
    <submittedName>
        <fullName evidence="2">Secreted RxLR effector protein 161-like</fullName>
    </submittedName>
</protein>
<evidence type="ECO:0000313" key="1">
    <source>
        <dbReference type="Proteomes" id="UP000790787"/>
    </source>
</evidence>